<keyword evidence="2" id="KW-1185">Reference proteome</keyword>
<protein>
    <submittedName>
        <fullName evidence="1">Uncharacterized protein</fullName>
    </submittedName>
</protein>
<name>A0A2C5ZLB7_9HYPO</name>
<dbReference type="SUPFAM" id="SSF56399">
    <property type="entry name" value="ADP-ribosylation"/>
    <property type="match status" value="1"/>
</dbReference>
<dbReference type="OrthoDB" id="4927890at2759"/>
<organism evidence="1 2">
    <name type="scientific">Ophiocordyceps camponoti-rufipedis</name>
    <dbReference type="NCBI Taxonomy" id="2004952"/>
    <lineage>
        <taxon>Eukaryota</taxon>
        <taxon>Fungi</taxon>
        <taxon>Dikarya</taxon>
        <taxon>Ascomycota</taxon>
        <taxon>Pezizomycotina</taxon>
        <taxon>Sordariomycetes</taxon>
        <taxon>Hypocreomycetidae</taxon>
        <taxon>Hypocreales</taxon>
        <taxon>Ophiocordycipitaceae</taxon>
        <taxon>Ophiocordyceps</taxon>
    </lineage>
</organism>
<proteinExistence type="predicted"/>
<dbReference type="EMBL" id="NJES01000013">
    <property type="protein sequence ID" value="PHH80590.1"/>
    <property type="molecule type" value="Genomic_DNA"/>
</dbReference>
<dbReference type="Proteomes" id="UP000226431">
    <property type="component" value="Unassembled WGS sequence"/>
</dbReference>
<comment type="caution">
    <text evidence="1">The sequence shown here is derived from an EMBL/GenBank/DDBJ whole genome shotgun (WGS) entry which is preliminary data.</text>
</comment>
<evidence type="ECO:0000313" key="1">
    <source>
        <dbReference type="EMBL" id="PHH80590.1"/>
    </source>
</evidence>
<sequence>MIDVRNSGFKNYYFWEHEVSAMGGIRWDQIEAWIPAPLDAWDNGKPSAVCRKFTTKKNFPRSWIRNVEYNNKYDHFTGSGGQPQLSGSTENVKKHTKSLEEYGLEFMKKSGEAVGWNPKKFPFLELKVPEGEWKGPAPLDSWELALKPPADGKPVCNVTEEKIYDSKSSLDKSP</sequence>
<dbReference type="AlphaFoldDB" id="A0A2C5ZLB7"/>
<gene>
    <name evidence="1" type="ORF">CDD80_849</name>
</gene>
<evidence type="ECO:0000313" key="2">
    <source>
        <dbReference type="Proteomes" id="UP000226431"/>
    </source>
</evidence>
<accession>A0A2C5ZLB7</accession>
<dbReference type="Gene3D" id="3.90.210.10">
    <property type="entry name" value="Heat-Labile Enterotoxin, subunit A"/>
    <property type="match status" value="1"/>
</dbReference>
<reference evidence="1 2" key="1">
    <citation type="submission" date="2017-06" db="EMBL/GenBank/DDBJ databases">
        <title>Ant-infecting Ophiocordyceps genomes reveal a high diversity of potential behavioral manipulation genes and a possible major role for enterotoxins.</title>
        <authorList>
            <person name="De Bekker C."/>
            <person name="Evans H.C."/>
            <person name="Brachmann A."/>
            <person name="Hughes D.P."/>
        </authorList>
    </citation>
    <scope>NUCLEOTIDE SEQUENCE [LARGE SCALE GENOMIC DNA]</scope>
    <source>
        <strain evidence="1 2">Map16</strain>
    </source>
</reference>
<dbReference type="STRING" id="2004952.A0A2C5ZLB7"/>